<name>C5YH66_SORBI</name>
<gene>
    <name evidence="2" type="ORF">SORBI_3007G182200</name>
</gene>
<dbReference type="KEGG" id="sbi:8057861"/>
<protein>
    <submittedName>
        <fullName evidence="2">Uncharacterized protein</fullName>
    </submittedName>
</protein>
<proteinExistence type="predicted"/>
<dbReference type="EMBL" id="CM000766">
    <property type="protein sequence ID" value="EES15251.2"/>
    <property type="molecule type" value="Genomic_DNA"/>
</dbReference>
<keyword evidence="3" id="KW-1185">Reference proteome</keyword>
<feature type="compositionally biased region" description="Polar residues" evidence="1">
    <location>
        <begin position="9"/>
        <end position="20"/>
    </location>
</feature>
<sequence>MARAVRSLPSRSTASQSQATPAHGREPCRRGPIDLPPPPLTSPAATSVQVLERALMLRSCYHDRDQSHNTAREI</sequence>
<dbReference type="AlphaFoldDB" id="C5YH66"/>
<dbReference type="HOGENOM" id="CLU_064407_0_0_1"/>
<dbReference type="OMA" id="HNTAREI"/>
<evidence type="ECO:0000313" key="3">
    <source>
        <dbReference type="Proteomes" id="UP000000768"/>
    </source>
</evidence>
<evidence type="ECO:0000256" key="1">
    <source>
        <dbReference type="SAM" id="MobiDB-lite"/>
    </source>
</evidence>
<feature type="region of interest" description="Disordered" evidence="1">
    <location>
        <begin position="1"/>
        <end position="46"/>
    </location>
</feature>
<reference evidence="3" key="2">
    <citation type="journal article" date="2018" name="Plant J.">
        <title>The Sorghum bicolor reference genome: improved assembly, gene annotations, a transcriptome atlas, and signatures of genome organization.</title>
        <authorList>
            <person name="McCormick R.F."/>
            <person name="Truong S.K."/>
            <person name="Sreedasyam A."/>
            <person name="Jenkins J."/>
            <person name="Shu S."/>
            <person name="Sims D."/>
            <person name="Kennedy M."/>
            <person name="Amirebrahimi M."/>
            <person name="Weers B.D."/>
            <person name="McKinley B."/>
            <person name="Mattison A."/>
            <person name="Morishige D.T."/>
            <person name="Grimwood J."/>
            <person name="Schmutz J."/>
            <person name="Mullet J.E."/>
        </authorList>
    </citation>
    <scope>NUCLEOTIDE SEQUENCE [LARGE SCALE GENOMIC DNA]</scope>
    <source>
        <strain evidence="3">cv. BTx623</strain>
    </source>
</reference>
<dbReference type="Proteomes" id="UP000000768">
    <property type="component" value="Chromosome 7"/>
</dbReference>
<dbReference type="Gramene" id="EES15251">
    <property type="protein sequence ID" value="EES15251"/>
    <property type="gene ID" value="SORBI_3007G182200"/>
</dbReference>
<reference evidence="2 3" key="1">
    <citation type="journal article" date="2009" name="Nature">
        <title>The Sorghum bicolor genome and the diversification of grasses.</title>
        <authorList>
            <person name="Paterson A.H."/>
            <person name="Bowers J.E."/>
            <person name="Bruggmann R."/>
            <person name="Dubchak I."/>
            <person name="Grimwood J."/>
            <person name="Gundlach H."/>
            <person name="Haberer G."/>
            <person name="Hellsten U."/>
            <person name="Mitros T."/>
            <person name="Poliakov A."/>
            <person name="Schmutz J."/>
            <person name="Spannagl M."/>
            <person name="Tang H."/>
            <person name="Wang X."/>
            <person name="Wicker T."/>
            <person name="Bharti A.K."/>
            <person name="Chapman J."/>
            <person name="Feltus F.A."/>
            <person name="Gowik U."/>
            <person name="Grigoriev I.V."/>
            <person name="Lyons E."/>
            <person name="Maher C.A."/>
            <person name="Martis M."/>
            <person name="Narechania A."/>
            <person name="Otillar R.P."/>
            <person name="Penning B.W."/>
            <person name="Salamov A.A."/>
            <person name="Wang Y."/>
            <person name="Zhang L."/>
            <person name="Carpita N.C."/>
            <person name="Freeling M."/>
            <person name="Gingle A.R."/>
            <person name="Hash C.T."/>
            <person name="Keller B."/>
            <person name="Klein P."/>
            <person name="Kresovich S."/>
            <person name="McCann M.C."/>
            <person name="Ming R."/>
            <person name="Peterson D.G."/>
            <person name="Mehboob-ur-Rahman"/>
            <person name="Ware D."/>
            <person name="Westhoff P."/>
            <person name="Mayer K.F."/>
            <person name="Messing J."/>
            <person name="Rokhsar D.S."/>
        </authorList>
    </citation>
    <scope>NUCLEOTIDE SEQUENCE [LARGE SCALE GENOMIC DNA]</scope>
    <source>
        <strain evidence="3">cv. BTx623</strain>
    </source>
</reference>
<feature type="compositionally biased region" description="Basic and acidic residues" evidence="1">
    <location>
        <begin position="23"/>
        <end position="32"/>
    </location>
</feature>
<dbReference type="InParanoid" id="C5YH66"/>
<accession>C5YH66</accession>
<organism evidence="2 3">
    <name type="scientific">Sorghum bicolor</name>
    <name type="common">Sorghum</name>
    <name type="synonym">Sorghum vulgare</name>
    <dbReference type="NCBI Taxonomy" id="4558"/>
    <lineage>
        <taxon>Eukaryota</taxon>
        <taxon>Viridiplantae</taxon>
        <taxon>Streptophyta</taxon>
        <taxon>Embryophyta</taxon>
        <taxon>Tracheophyta</taxon>
        <taxon>Spermatophyta</taxon>
        <taxon>Magnoliopsida</taxon>
        <taxon>Liliopsida</taxon>
        <taxon>Poales</taxon>
        <taxon>Poaceae</taxon>
        <taxon>PACMAD clade</taxon>
        <taxon>Panicoideae</taxon>
        <taxon>Andropogonodae</taxon>
        <taxon>Andropogoneae</taxon>
        <taxon>Sorghinae</taxon>
        <taxon>Sorghum</taxon>
    </lineage>
</organism>
<evidence type="ECO:0000313" key="2">
    <source>
        <dbReference type="EMBL" id="EES15251.2"/>
    </source>
</evidence>